<organism evidence="7 8">
    <name type="scientific">Paenisporosarcina macmurdoensis</name>
    <dbReference type="NCBI Taxonomy" id="212659"/>
    <lineage>
        <taxon>Bacteria</taxon>
        <taxon>Bacillati</taxon>
        <taxon>Bacillota</taxon>
        <taxon>Bacilli</taxon>
        <taxon>Bacillales</taxon>
        <taxon>Caryophanaceae</taxon>
        <taxon>Paenisporosarcina</taxon>
    </lineage>
</organism>
<evidence type="ECO:0000256" key="3">
    <source>
        <dbReference type="ARBA" id="ARBA00022692"/>
    </source>
</evidence>
<evidence type="ECO:0000256" key="2">
    <source>
        <dbReference type="ARBA" id="ARBA00010221"/>
    </source>
</evidence>
<feature type="transmembrane region" description="Helical" evidence="6">
    <location>
        <begin position="30"/>
        <end position="48"/>
    </location>
</feature>
<dbReference type="RefSeq" id="WP_377735971.1">
    <property type="nucleotide sequence ID" value="NZ_JBHSRI010000038.1"/>
</dbReference>
<evidence type="ECO:0000313" key="7">
    <source>
        <dbReference type="EMBL" id="MFC6041229.1"/>
    </source>
</evidence>
<comment type="caution">
    <text evidence="7">The sequence shown here is derived from an EMBL/GenBank/DDBJ whole genome shotgun (WGS) entry which is preliminary data.</text>
</comment>
<proteinExistence type="inferred from homology"/>
<dbReference type="Pfam" id="PF09680">
    <property type="entry name" value="YjcZ_2"/>
    <property type="match status" value="1"/>
</dbReference>
<keyword evidence="3 6" id="KW-0812">Transmembrane</keyword>
<evidence type="ECO:0000256" key="6">
    <source>
        <dbReference type="SAM" id="Phobius"/>
    </source>
</evidence>
<evidence type="ECO:0000256" key="1">
    <source>
        <dbReference type="ARBA" id="ARBA00004370"/>
    </source>
</evidence>
<accession>A0ABW1LCM1</accession>
<keyword evidence="4 6" id="KW-1133">Transmembrane helix</keyword>
<protein>
    <submittedName>
        <fullName evidence="7">YjcZ family sporulation protein</fullName>
    </submittedName>
</protein>
<evidence type="ECO:0000313" key="8">
    <source>
        <dbReference type="Proteomes" id="UP001596170"/>
    </source>
</evidence>
<gene>
    <name evidence="7" type="ORF">ACFPYN_17630</name>
</gene>
<evidence type="ECO:0000256" key="4">
    <source>
        <dbReference type="ARBA" id="ARBA00022989"/>
    </source>
</evidence>
<dbReference type="InterPro" id="IPR010070">
    <property type="entry name" value="YjcZ-like"/>
</dbReference>
<evidence type="ECO:0000256" key="5">
    <source>
        <dbReference type="ARBA" id="ARBA00023136"/>
    </source>
</evidence>
<comment type="subcellular location">
    <subcellularLocation>
        <location evidence="1">Membrane</location>
    </subcellularLocation>
</comment>
<dbReference type="EMBL" id="JBHSRI010000038">
    <property type="protein sequence ID" value="MFC6041229.1"/>
    <property type="molecule type" value="Genomic_DNA"/>
</dbReference>
<keyword evidence="8" id="KW-1185">Reference proteome</keyword>
<keyword evidence="5 6" id="KW-0472">Membrane</keyword>
<reference evidence="8" key="1">
    <citation type="journal article" date="2019" name="Int. J. Syst. Evol. Microbiol.">
        <title>The Global Catalogue of Microorganisms (GCM) 10K type strain sequencing project: providing services to taxonomists for standard genome sequencing and annotation.</title>
        <authorList>
            <consortium name="The Broad Institute Genomics Platform"/>
            <consortium name="The Broad Institute Genome Sequencing Center for Infectious Disease"/>
            <person name="Wu L."/>
            <person name="Ma J."/>
        </authorList>
    </citation>
    <scope>NUCLEOTIDE SEQUENCE [LARGE SCALE GENOMIC DNA]</scope>
    <source>
        <strain evidence="8">CCUG 54527</strain>
    </source>
</reference>
<dbReference type="Proteomes" id="UP001596170">
    <property type="component" value="Unassembled WGS sequence"/>
</dbReference>
<sequence>MDNYGAYGGHAYGGYSPCGQYEDTSRRGSTFALIVVLFILLIIIGATFHQKKC</sequence>
<name>A0ABW1LCM1_9BACL</name>
<comment type="similarity">
    <text evidence="2">Belongs to the SscA family.</text>
</comment>
<dbReference type="NCBIfam" id="TIGR01732">
    <property type="entry name" value="tiny_TM_bacill"/>
    <property type="match status" value="1"/>
</dbReference>